<dbReference type="AlphaFoldDB" id="A0A811RZU4"/>
<comment type="caution">
    <text evidence="2">The sequence shown here is derived from an EMBL/GenBank/DDBJ whole genome shotgun (WGS) entry which is preliminary data.</text>
</comment>
<keyword evidence="3" id="KW-1185">Reference proteome</keyword>
<evidence type="ECO:0000313" key="2">
    <source>
        <dbReference type="EMBL" id="CAD6334288.1"/>
    </source>
</evidence>
<dbReference type="Proteomes" id="UP000604825">
    <property type="component" value="Unassembled WGS sequence"/>
</dbReference>
<feature type="region of interest" description="Disordered" evidence="1">
    <location>
        <begin position="1"/>
        <end position="60"/>
    </location>
</feature>
<reference evidence="2" key="1">
    <citation type="submission" date="2020-10" db="EMBL/GenBank/DDBJ databases">
        <authorList>
            <person name="Han B."/>
            <person name="Lu T."/>
            <person name="Zhao Q."/>
            <person name="Huang X."/>
            <person name="Zhao Y."/>
        </authorList>
    </citation>
    <scope>NUCLEOTIDE SEQUENCE</scope>
</reference>
<evidence type="ECO:0000313" key="3">
    <source>
        <dbReference type="Proteomes" id="UP000604825"/>
    </source>
</evidence>
<protein>
    <submittedName>
        <fullName evidence="2">Uncharacterized protein</fullName>
    </submittedName>
</protein>
<organism evidence="2 3">
    <name type="scientific">Miscanthus lutarioriparius</name>
    <dbReference type="NCBI Taxonomy" id="422564"/>
    <lineage>
        <taxon>Eukaryota</taxon>
        <taxon>Viridiplantae</taxon>
        <taxon>Streptophyta</taxon>
        <taxon>Embryophyta</taxon>
        <taxon>Tracheophyta</taxon>
        <taxon>Spermatophyta</taxon>
        <taxon>Magnoliopsida</taxon>
        <taxon>Liliopsida</taxon>
        <taxon>Poales</taxon>
        <taxon>Poaceae</taxon>
        <taxon>PACMAD clade</taxon>
        <taxon>Panicoideae</taxon>
        <taxon>Andropogonodae</taxon>
        <taxon>Andropogoneae</taxon>
        <taxon>Saccharinae</taxon>
        <taxon>Miscanthus</taxon>
    </lineage>
</organism>
<accession>A0A811RZU4</accession>
<evidence type="ECO:0000256" key="1">
    <source>
        <dbReference type="SAM" id="MobiDB-lite"/>
    </source>
</evidence>
<proteinExistence type="predicted"/>
<sequence>MAGVACGRRMARRRARRSSEGRARKARAALRHRRGARAREAPGSASGSNATAHAHLENDTLVPRVHCAGVVWQGRVTGRLQQLECNARSKKPTQSEVKPAAGNRDQTISRGDGKRSRTSPSF</sequence>
<gene>
    <name evidence="2" type="ORF">NCGR_LOCUS58386</name>
</gene>
<dbReference type="EMBL" id="CAJGYO010000017">
    <property type="protein sequence ID" value="CAD6334288.1"/>
    <property type="molecule type" value="Genomic_DNA"/>
</dbReference>
<feature type="region of interest" description="Disordered" evidence="1">
    <location>
        <begin position="85"/>
        <end position="122"/>
    </location>
</feature>
<feature type="compositionally biased region" description="Basic residues" evidence="1">
    <location>
        <begin position="24"/>
        <end position="36"/>
    </location>
</feature>
<name>A0A811RZU4_9POAL</name>